<evidence type="ECO:0000313" key="3">
    <source>
        <dbReference type="Proteomes" id="UP001153321"/>
    </source>
</evidence>
<evidence type="ECO:0000313" key="2">
    <source>
        <dbReference type="EMBL" id="CAH1643709.1"/>
    </source>
</evidence>
<evidence type="ECO:0000256" key="1">
    <source>
        <dbReference type="SAM" id="Phobius"/>
    </source>
</evidence>
<dbReference type="AlphaFoldDB" id="A0A9P0ICH3"/>
<keyword evidence="1" id="KW-1133">Transmembrane helix</keyword>
<dbReference type="EMBL" id="LR824534">
    <property type="protein sequence ID" value="CAH1643709.1"/>
    <property type="molecule type" value="Genomic_DNA"/>
</dbReference>
<reference evidence="2" key="1">
    <citation type="submission" date="2022-02" db="EMBL/GenBank/DDBJ databases">
        <authorList>
            <person name="King R."/>
        </authorList>
    </citation>
    <scope>NUCLEOTIDE SEQUENCE</scope>
</reference>
<protein>
    <submittedName>
        <fullName evidence="2">Uncharacterized protein</fullName>
    </submittedName>
</protein>
<sequence>MDGAREIHFSEGVLKNSPEKQSWTFTLTFGKRIRLLFVITFLIGVIFMLSSCSIAFHYWYEMVSMKRKLIVINDNIVLHNLNHDRWLQNASVARPRSPAEGDTRAPKAFDDNDTAKTFYFEDVEEDVVDTKKEIQAKAIFLLVT</sequence>
<keyword evidence="1" id="KW-0472">Membrane</keyword>
<keyword evidence="3" id="KW-1185">Reference proteome</keyword>
<proteinExistence type="predicted"/>
<accession>A0A9P0ICH3</accession>
<name>A0A9P0ICH3_SPOLI</name>
<feature type="transmembrane region" description="Helical" evidence="1">
    <location>
        <begin position="35"/>
        <end position="60"/>
    </location>
</feature>
<dbReference type="Proteomes" id="UP001153321">
    <property type="component" value="Chromosome 3"/>
</dbReference>
<keyword evidence="1" id="KW-0812">Transmembrane</keyword>
<gene>
    <name evidence="2" type="ORF">SPLIT_LOCUS9063</name>
</gene>
<organism evidence="2 3">
    <name type="scientific">Spodoptera littoralis</name>
    <name type="common">Egyptian cotton leafworm</name>
    <dbReference type="NCBI Taxonomy" id="7109"/>
    <lineage>
        <taxon>Eukaryota</taxon>
        <taxon>Metazoa</taxon>
        <taxon>Ecdysozoa</taxon>
        <taxon>Arthropoda</taxon>
        <taxon>Hexapoda</taxon>
        <taxon>Insecta</taxon>
        <taxon>Pterygota</taxon>
        <taxon>Neoptera</taxon>
        <taxon>Endopterygota</taxon>
        <taxon>Lepidoptera</taxon>
        <taxon>Glossata</taxon>
        <taxon>Ditrysia</taxon>
        <taxon>Noctuoidea</taxon>
        <taxon>Noctuidae</taxon>
        <taxon>Amphipyrinae</taxon>
        <taxon>Spodoptera</taxon>
    </lineage>
</organism>